<sequence>MHYTGRIFDYTRLGCSHVLAIYPCNNAISFADHAECCIQGCIRMEQGNWMEEEDESIIRKSFFLGIGFGNNGIKPKRIISKLSAASFKEKQVEWNSRMIAKQLRRLADNFEAEFQNVYETTHPHRDKNVSVHCSSIIKYISNMVNGRQFFN</sequence>
<dbReference type="AlphaFoldDB" id="A0A8J2MVQ3"/>
<accession>A0A8J2MVQ3</accession>
<dbReference type="OrthoDB" id="5825484at2759"/>
<evidence type="ECO:0000313" key="2">
    <source>
        <dbReference type="Proteomes" id="UP000746747"/>
    </source>
</evidence>
<organism evidence="1 2">
    <name type="scientific">Cercopithifilaria johnstoni</name>
    <dbReference type="NCBI Taxonomy" id="2874296"/>
    <lineage>
        <taxon>Eukaryota</taxon>
        <taxon>Metazoa</taxon>
        <taxon>Ecdysozoa</taxon>
        <taxon>Nematoda</taxon>
        <taxon>Chromadorea</taxon>
        <taxon>Rhabditida</taxon>
        <taxon>Spirurina</taxon>
        <taxon>Spiruromorpha</taxon>
        <taxon>Filarioidea</taxon>
        <taxon>Onchocercidae</taxon>
        <taxon>Cercopithifilaria</taxon>
    </lineage>
</organism>
<protein>
    <submittedName>
        <fullName evidence="1">Uncharacterized protein</fullName>
    </submittedName>
</protein>
<name>A0A8J2MVQ3_9BILA</name>
<proteinExistence type="predicted"/>
<keyword evidence="2" id="KW-1185">Reference proteome</keyword>
<gene>
    <name evidence="1" type="ORF">CJOHNSTONI_LOCUS10331</name>
</gene>
<dbReference type="EMBL" id="CAKAEH010002037">
    <property type="protein sequence ID" value="CAG9540860.1"/>
    <property type="molecule type" value="Genomic_DNA"/>
</dbReference>
<evidence type="ECO:0000313" key="1">
    <source>
        <dbReference type="EMBL" id="CAG9540860.1"/>
    </source>
</evidence>
<reference evidence="1" key="1">
    <citation type="submission" date="2021-09" db="EMBL/GenBank/DDBJ databases">
        <authorList>
            <consortium name="Pathogen Informatics"/>
        </authorList>
    </citation>
    <scope>NUCLEOTIDE SEQUENCE</scope>
</reference>
<comment type="caution">
    <text evidence="1">The sequence shown here is derived from an EMBL/GenBank/DDBJ whole genome shotgun (WGS) entry which is preliminary data.</text>
</comment>
<dbReference type="Proteomes" id="UP000746747">
    <property type="component" value="Unassembled WGS sequence"/>
</dbReference>